<dbReference type="Pfam" id="PF08246">
    <property type="entry name" value="Inhibitor_I29"/>
    <property type="match status" value="1"/>
</dbReference>
<dbReference type="GO" id="GO:0010623">
    <property type="term" value="P:programmed cell death involved in cell development"/>
    <property type="evidence" value="ECO:0007669"/>
    <property type="project" value="UniProtKB-ARBA"/>
</dbReference>
<evidence type="ECO:0000256" key="9">
    <source>
        <dbReference type="ARBA" id="ARBA00022807"/>
    </source>
</evidence>
<keyword evidence="10" id="KW-0472">Membrane</keyword>
<evidence type="ECO:0000256" key="11">
    <source>
        <dbReference type="ARBA" id="ARBA00023157"/>
    </source>
</evidence>
<protein>
    <submittedName>
        <fullName evidence="15">Cysteine protease XCP2</fullName>
    </submittedName>
</protein>
<dbReference type="FunFam" id="3.90.70.10:FF:000055">
    <property type="entry name" value="cysteine protease XCP2"/>
    <property type="match status" value="1"/>
</dbReference>
<evidence type="ECO:0000256" key="2">
    <source>
        <dbReference type="ARBA" id="ARBA00004236"/>
    </source>
</evidence>
<name>A0A438K3K1_VITVI</name>
<dbReference type="PROSITE" id="PS00639">
    <property type="entry name" value="THIOL_PROTEASE_HIS"/>
    <property type="match status" value="1"/>
</dbReference>
<accession>A0A438K3K1</accession>
<evidence type="ECO:0000256" key="4">
    <source>
        <dbReference type="ARBA" id="ARBA00022475"/>
    </source>
</evidence>
<evidence type="ECO:0000256" key="12">
    <source>
        <dbReference type="ARBA" id="ARBA00023180"/>
    </source>
</evidence>
<dbReference type="InterPro" id="IPR038765">
    <property type="entry name" value="Papain-like_cys_pep_sf"/>
</dbReference>
<comment type="caution">
    <text evidence="15">The sequence shown here is derived from an EMBL/GenBank/DDBJ whole genome shotgun (WGS) entry which is preliminary data.</text>
</comment>
<evidence type="ECO:0000256" key="10">
    <source>
        <dbReference type="ARBA" id="ARBA00023136"/>
    </source>
</evidence>
<dbReference type="SUPFAM" id="SSF54001">
    <property type="entry name" value="Cysteine proteinases"/>
    <property type="match status" value="1"/>
</dbReference>
<dbReference type="SMART" id="SM00645">
    <property type="entry name" value="Pept_C1"/>
    <property type="match status" value="1"/>
</dbReference>
<gene>
    <name evidence="15" type="primary">XCP2</name>
    <name evidence="15" type="ORF">CK203_005749</name>
</gene>
<dbReference type="InterPro" id="IPR025660">
    <property type="entry name" value="Pept_his_AS"/>
</dbReference>
<keyword evidence="7" id="KW-0732">Signal</keyword>
<dbReference type="InterPro" id="IPR013201">
    <property type="entry name" value="Prot_inhib_I29"/>
</dbReference>
<evidence type="ECO:0000313" key="15">
    <source>
        <dbReference type="EMBL" id="RVX15780.1"/>
    </source>
</evidence>
<organism evidence="15 16">
    <name type="scientific">Vitis vinifera</name>
    <name type="common">Grape</name>
    <dbReference type="NCBI Taxonomy" id="29760"/>
    <lineage>
        <taxon>Eukaryota</taxon>
        <taxon>Viridiplantae</taxon>
        <taxon>Streptophyta</taxon>
        <taxon>Embryophyta</taxon>
        <taxon>Tracheophyta</taxon>
        <taxon>Spermatophyta</taxon>
        <taxon>Magnoliopsida</taxon>
        <taxon>eudicotyledons</taxon>
        <taxon>Gunneridae</taxon>
        <taxon>Pentapetalae</taxon>
        <taxon>rosids</taxon>
        <taxon>Vitales</taxon>
        <taxon>Vitaceae</taxon>
        <taxon>Viteae</taxon>
        <taxon>Vitis</taxon>
    </lineage>
</organism>
<keyword evidence="8" id="KW-0378">Hydrolase</keyword>
<dbReference type="Proteomes" id="UP000288805">
    <property type="component" value="Unassembled WGS sequence"/>
</dbReference>
<sequence>MAVFAYSAFARDFSIEFEEKLHRFEVFQDNLKHIDETNKKVSSYWLGLNEFADLSHEEFKSKYLGLKIELPKRRDSPEEFSYKDVADLPKSVDWRKKGAVAHVKNQGACGSCWAFSTVAAVEGINQIVTGNLTALSEQELIDCDKPFNNGCNGGLMDYAFAFIISNGGLRKEEDYPYVMEEGTCGRIGVVTISGYHDVPEDNEQSFLKALANQPLSVAIEASSRGFQFYSGGIFNGHCGTELDHGVAAVGYGTSKGVDYITVKNSWGPKWGEKGYIRMKRNIGKPEGICGIYKMASYPTKNK</sequence>
<dbReference type="PROSITE" id="PS00640">
    <property type="entry name" value="THIOL_PROTEASE_ASN"/>
    <property type="match status" value="1"/>
</dbReference>
<evidence type="ECO:0000256" key="5">
    <source>
        <dbReference type="ARBA" id="ARBA00022554"/>
    </source>
</evidence>
<dbReference type="AlphaFoldDB" id="A0A438K3K1"/>
<keyword evidence="5" id="KW-0926">Vacuole</keyword>
<evidence type="ECO:0000256" key="6">
    <source>
        <dbReference type="ARBA" id="ARBA00022670"/>
    </source>
</evidence>
<keyword evidence="6 15" id="KW-0645">Protease</keyword>
<keyword evidence="12" id="KW-0325">Glycoprotein</keyword>
<dbReference type="InterPro" id="IPR013128">
    <property type="entry name" value="Peptidase_C1A"/>
</dbReference>
<dbReference type="Pfam" id="PF00112">
    <property type="entry name" value="Peptidase_C1"/>
    <property type="match status" value="1"/>
</dbReference>
<keyword evidence="9" id="KW-0788">Thiol protease</keyword>
<dbReference type="GO" id="GO:0008234">
    <property type="term" value="F:cysteine-type peptidase activity"/>
    <property type="evidence" value="ECO:0007669"/>
    <property type="project" value="UniProtKB-KW"/>
</dbReference>
<keyword evidence="11" id="KW-1015">Disulfide bond</keyword>
<dbReference type="EMBL" id="QGNW01000017">
    <property type="protein sequence ID" value="RVX15780.1"/>
    <property type="molecule type" value="Genomic_DNA"/>
</dbReference>
<dbReference type="CDD" id="cd02248">
    <property type="entry name" value="Peptidase_C1A"/>
    <property type="match status" value="1"/>
</dbReference>
<evidence type="ECO:0000256" key="1">
    <source>
        <dbReference type="ARBA" id="ARBA00004116"/>
    </source>
</evidence>
<dbReference type="SMART" id="SM00848">
    <property type="entry name" value="Inhibitor_I29"/>
    <property type="match status" value="1"/>
</dbReference>
<dbReference type="GO" id="GO:0005886">
    <property type="term" value="C:plasma membrane"/>
    <property type="evidence" value="ECO:0007669"/>
    <property type="project" value="UniProtKB-SubCell"/>
</dbReference>
<feature type="domain" description="Peptidase C1A papain C-terminal" evidence="13">
    <location>
        <begin position="88"/>
        <end position="299"/>
    </location>
</feature>
<dbReference type="GO" id="GO:0006508">
    <property type="term" value="P:proteolysis"/>
    <property type="evidence" value="ECO:0007669"/>
    <property type="project" value="UniProtKB-KW"/>
</dbReference>
<dbReference type="PROSITE" id="PS00139">
    <property type="entry name" value="THIOL_PROTEASE_CYS"/>
    <property type="match status" value="1"/>
</dbReference>
<proteinExistence type="inferred from homology"/>
<evidence type="ECO:0000259" key="13">
    <source>
        <dbReference type="SMART" id="SM00645"/>
    </source>
</evidence>
<comment type="similarity">
    <text evidence="3">Belongs to the peptidase C1 family.</text>
</comment>
<dbReference type="PANTHER" id="PTHR12411">
    <property type="entry name" value="CYSTEINE PROTEASE FAMILY C1-RELATED"/>
    <property type="match status" value="1"/>
</dbReference>
<dbReference type="Gene3D" id="3.90.70.10">
    <property type="entry name" value="Cysteine proteinases"/>
    <property type="match status" value="1"/>
</dbReference>
<dbReference type="InterPro" id="IPR025661">
    <property type="entry name" value="Pept_asp_AS"/>
</dbReference>
<evidence type="ECO:0000256" key="8">
    <source>
        <dbReference type="ARBA" id="ARBA00022801"/>
    </source>
</evidence>
<dbReference type="InterPro" id="IPR039417">
    <property type="entry name" value="Peptidase_C1A_papain-like"/>
</dbReference>
<dbReference type="GO" id="GO:0005773">
    <property type="term" value="C:vacuole"/>
    <property type="evidence" value="ECO:0007669"/>
    <property type="project" value="UniProtKB-SubCell"/>
</dbReference>
<keyword evidence="4" id="KW-1003">Cell membrane</keyword>
<evidence type="ECO:0000313" key="16">
    <source>
        <dbReference type="Proteomes" id="UP000288805"/>
    </source>
</evidence>
<feature type="domain" description="Cathepsin propeptide inhibitor" evidence="14">
    <location>
        <begin position="6"/>
        <end position="59"/>
    </location>
</feature>
<comment type="subcellular location">
    <subcellularLocation>
        <location evidence="2">Cell membrane</location>
    </subcellularLocation>
    <subcellularLocation>
        <location evidence="1">Vacuole</location>
    </subcellularLocation>
</comment>
<dbReference type="PRINTS" id="PR00705">
    <property type="entry name" value="PAPAIN"/>
</dbReference>
<evidence type="ECO:0000259" key="14">
    <source>
        <dbReference type="SMART" id="SM00848"/>
    </source>
</evidence>
<dbReference type="InterPro" id="IPR000169">
    <property type="entry name" value="Pept_cys_AS"/>
</dbReference>
<evidence type="ECO:0000256" key="7">
    <source>
        <dbReference type="ARBA" id="ARBA00022729"/>
    </source>
</evidence>
<reference evidence="15 16" key="1">
    <citation type="journal article" date="2018" name="PLoS Genet.">
        <title>Population sequencing reveals clonal diversity and ancestral inbreeding in the grapevine cultivar Chardonnay.</title>
        <authorList>
            <person name="Roach M.J."/>
            <person name="Johnson D.L."/>
            <person name="Bohlmann J."/>
            <person name="van Vuuren H.J."/>
            <person name="Jones S.J."/>
            <person name="Pretorius I.S."/>
            <person name="Schmidt S.A."/>
            <person name="Borneman A.R."/>
        </authorList>
    </citation>
    <scope>NUCLEOTIDE SEQUENCE [LARGE SCALE GENOMIC DNA]</scope>
    <source>
        <strain evidence="16">cv. Chardonnay</strain>
        <tissue evidence="15">Leaf</tissue>
    </source>
</reference>
<evidence type="ECO:0000256" key="3">
    <source>
        <dbReference type="ARBA" id="ARBA00008455"/>
    </source>
</evidence>
<dbReference type="InterPro" id="IPR000668">
    <property type="entry name" value="Peptidase_C1A_C"/>
</dbReference>